<proteinExistence type="predicted"/>
<dbReference type="Gene3D" id="3.30.70.790">
    <property type="entry name" value="UreE, C-terminal domain"/>
    <property type="match status" value="1"/>
</dbReference>
<accession>A0A8S8X8W8</accession>
<dbReference type="InterPro" id="IPR011322">
    <property type="entry name" value="N-reg_PII-like_a/b"/>
</dbReference>
<comment type="caution">
    <text evidence="2">The sequence shown here is derived from an EMBL/GenBank/DDBJ whole genome shotgun (WGS) entry which is preliminary data.</text>
</comment>
<dbReference type="Proteomes" id="UP000681075">
    <property type="component" value="Unassembled WGS sequence"/>
</dbReference>
<sequence>MTELLRTNDLVLLSFLQALLADAGIGSLIADQHTSVLEGSIGAIPRRLMVSSDDLISARRLVADAGYALDDQR</sequence>
<dbReference type="Pfam" id="PF09413">
    <property type="entry name" value="DUF2007"/>
    <property type="match status" value="1"/>
</dbReference>
<evidence type="ECO:0000313" key="3">
    <source>
        <dbReference type="Proteomes" id="UP000681075"/>
    </source>
</evidence>
<dbReference type="InterPro" id="IPR018551">
    <property type="entry name" value="DUF2007"/>
</dbReference>
<name>A0A8S8X8W8_9PROT</name>
<dbReference type="SUPFAM" id="SSF54913">
    <property type="entry name" value="GlnB-like"/>
    <property type="match status" value="1"/>
</dbReference>
<gene>
    <name evidence="2" type="ORF">TMPK1_05580</name>
</gene>
<protein>
    <recommendedName>
        <fullName evidence="1">DUF2007 domain-containing protein</fullName>
    </recommendedName>
</protein>
<dbReference type="RefSeq" id="WP_420241301.1">
    <property type="nucleotide sequence ID" value="NZ_BOPV01000001.1"/>
</dbReference>
<evidence type="ECO:0000313" key="2">
    <source>
        <dbReference type="EMBL" id="GIL38321.1"/>
    </source>
</evidence>
<feature type="domain" description="DUF2007" evidence="1">
    <location>
        <begin position="1"/>
        <end position="65"/>
    </location>
</feature>
<organism evidence="2 3">
    <name type="scientific">Roseiterribacter gracilis</name>
    <dbReference type="NCBI Taxonomy" id="2812848"/>
    <lineage>
        <taxon>Bacteria</taxon>
        <taxon>Pseudomonadati</taxon>
        <taxon>Pseudomonadota</taxon>
        <taxon>Alphaproteobacteria</taxon>
        <taxon>Rhodospirillales</taxon>
        <taxon>Roseiterribacteraceae</taxon>
        <taxon>Roseiterribacter</taxon>
    </lineage>
</organism>
<dbReference type="EMBL" id="BOPV01000001">
    <property type="protein sequence ID" value="GIL38321.1"/>
    <property type="molecule type" value="Genomic_DNA"/>
</dbReference>
<reference evidence="2" key="1">
    <citation type="submission" date="2021-02" db="EMBL/GenBank/DDBJ databases">
        <title>Genome sequence of Rhodospirillales sp. strain TMPK1 isolated from soil.</title>
        <authorList>
            <person name="Nakai R."/>
            <person name="Kusada H."/>
            <person name="Tamaki H."/>
        </authorList>
    </citation>
    <scope>NUCLEOTIDE SEQUENCE</scope>
    <source>
        <strain evidence="2">TMPK1</strain>
    </source>
</reference>
<dbReference type="AlphaFoldDB" id="A0A8S8X8W8"/>
<evidence type="ECO:0000259" key="1">
    <source>
        <dbReference type="Pfam" id="PF09413"/>
    </source>
</evidence>
<keyword evidence="3" id="KW-1185">Reference proteome</keyword>